<feature type="domain" description="MgtC/SapB/SrpB/YhiD N-terminal" evidence="2">
    <location>
        <begin position="12"/>
        <end position="128"/>
    </location>
</feature>
<evidence type="ECO:0000313" key="6">
    <source>
        <dbReference type="Proteomes" id="UP000182858"/>
    </source>
</evidence>
<organism evidence="5 7">
    <name type="scientific">Pseudomonas extremaustralis</name>
    <dbReference type="NCBI Taxonomy" id="359110"/>
    <lineage>
        <taxon>Bacteria</taxon>
        <taxon>Pseudomonadati</taxon>
        <taxon>Pseudomonadota</taxon>
        <taxon>Gammaproteobacteria</taxon>
        <taxon>Pseudomonadales</taxon>
        <taxon>Pseudomonadaceae</taxon>
        <taxon>Pseudomonas</taxon>
    </lineage>
</organism>
<dbReference type="OrthoDB" id="9813718at2"/>
<evidence type="ECO:0000313" key="7">
    <source>
        <dbReference type="Proteomes" id="UP000317951"/>
    </source>
</evidence>
<feature type="transmembrane region" description="Helical" evidence="1">
    <location>
        <begin position="303"/>
        <end position="325"/>
    </location>
</feature>
<evidence type="ECO:0000259" key="3">
    <source>
        <dbReference type="Pfam" id="PF13194"/>
    </source>
</evidence>
<dbReference type="AlphaFoldDB" id="A0A5C5QPA5"/>
<dbReference type="PANTHER" id="PTHR39084:SF1">
    <property type="entry name" value="DUF4010 DOMAIN-CONTAINING PROTEIN"/>
    <property type="match status" value="1"/>
</dbReference>
<feature type="transmembrane region" description="Helical" evidence="1">
    <location>
        <begin position="6"/>
        <end position="22"/>
    </location>
</feature>
<feature type="transmembrane region" description="Helical" evidence="1">
    <location>
        <begin position="142"/>
        <end position="160"/>
    </location>
</feature>
<feature type="domain" description="DUF4010" evidence="3">
    <location>
        <begin position="178"/>
        <end position="386"/>
    </location>
</feature>
<feature type="transmembrane region" description="Helical" evidence="1">
    <location>
        <begin position="390"/>
        <end position="411"/>
    </location>
</feature>
<feature type="transmembrane region" description="Helical" evidence="1">
    <location>
        <begin position="263"/>
        <end position="282"/>
    </location>
</feature>
<dbReference type="InterPro" id="IPR025105">
    <property type="entry name" value="DUF4010"/>
</dbReference>
<feature type="transmembrane region" description="Helical" evidence="1">
    <location>
        <begin position="199"/>
        <end position="219"/>
    </location>
</feature>
<keyword evidence="1" id="KW-0472">Membrane</keyword>
<dbReference type="RefSeq" id="WP_010562954.1">
    <property type="nucleotide sequence ID" value="NZ_CP091043.1"/>
</dbReference>
<evidence type="ECO:0000313" key="4">
    <source>
        <dbReference type="EMBL" id="SDE95676.1"/>
    </source>
</evidence>
<feature type="transmembrane region" description="Helical" evidence="1">
    <location>
        <begin position="363"/>
        <end position="383"/>
    </location>
</feature>
<dbReference type="GeneID" id="78553010"/>
<dbReference type="Pfam" id="PF13194">
    <property type="entry name" value="DUF4010"/>
    <property type="match status" value="1"/>
</dbReference>
<reference evidence="4 6" key="1">
    <citation type="submission" date="2016-10" db="EMBL/GenBank/DDBJ databases">
        <authorList>
            <person name="Varghese N."/>
            <person name="Submissions S."/>
        </authorList>
    </citation>
    <scope>NUCLEOTIDE SEQUENCE [LARGE SCALE GENOMIC DNA]</scope>
    <source>
        <strain evidence="4 6">DSM 17835</strain>
    </source>
</reference>
<gene>
    <name evidence="5" type="ORF">FIV36_01440</name>
    <name evidence="4" type="ORF">SAMN05216591_1514</name>
</gene>
<name>A0A5C5QPA5_9PSED</name>
<evidence type="ECO:0000259" key="2">
    <source>
        <dbReference type="Pfam" id="PF02308"/>
    </source>
</evidence>
<keyword evidence="1" id="KW-0812">Transmembrane</keyword>
<sequence>MTGTLGFAGAAAALGIGMLVGLERERHKGQGEYRAFAGFRTYSITALLGYVTQQVGGAVLLGLIAVCLGVLASTAYWKTEDKDPGITSEVALFTVLVLGALCGINPALATAIGVVMAGLLVYRQKLHDFARSQLTDAEMRDGLLLLIVALVVLPLAPDRYFGPYGALNPRAICTLTALLMAIGAVGHVAVRALGPRYGYAVGAIASGFASSTVTIAAMGQAVAKEPNHLRTLAAAAIFSNVATMAQAGLILGTVAPALLVKMAWPLLAGLVTAVLYGMGLMLRTGAVPASQTLEVGGAFDLKLALLMVLMLTGITFVSSVMLYHFGQVGVMLTATVSGFADAHASTASIAALATSGQLSLDAAAIPILLAISCNSVSKCLVAWVSGGRRFAVYVIAGQVLLTGAMWLGTLVS</sequence>
<feature type="transmembrane region" description="Helical" evidence="1">
    <location>
        <begin position="231"/>
        <end position="251"/>
    </location>
</feature>
<accession>A0A5C5QPA5</accession>
<dbReference type="Proteomes" id="UP000182858">
    <property type="component" value="Chromosome I"/>
</dbReference>
<keyword evidence="6" id="KW-1185">Reference proteome</keyword>
<reference evidence="5 7" key="2">
    <citation type="submission" date="2019-06" db="EMBL/GenBank/DDBJ databases">
        <title>Pseudomonas bimorpha sp. nov. isolated from bovine raw milk and skim milk concentrate.</title>
        <authorList>
            <person name="Hofmann K."/>
            <person name="Huptas C."/>
            <person name="Doll E."/>
            <person name="Scherer S."/>
            <person name="Wenning M."/>
        </authorList>
    </citation>
    <scope>NUCLEOTIDE SEQUENCE [LARGE SCALE GENOMIC DNA]</scope>
    <source>
        <strain evidence="5 7">DSM 17835</strain>
    </source>
</reference>
<protein>
    <submittedName>
        <fullName evidence="5">MgtC/SapB family protein</fullName>
    </submittedName>
    <submittedName>
        <fullName evidence="4">Uncharacterized membrane protein, DUF4010 family</fullName>
    </submittedName>
</protein>
<dbReference type="PANTHER" id="PTHR39084">
    <property type="entry name" value="MEMBRANE PROTEIN-RELATED"/>
    <property type="match status" value="1"/>
</dbReference>
<keyword evidence="1" id="KW-1133">Transmembrane helix</keyword>
<dbReference type="EMBL" id="VFET01000001">
    <property type="protein sequence ID" value="TWS07433.1"/>
    <property type="molecule type" value="Genomic_DNA"/>
</dbReference>
<dbReference type="Pfam" id="PF02308">
    <property type="entry name" value="MgtC"/>
    <property type="match status" value="1"/>
</dbReference>
<evidence type="ECO:0000313" key="5">
    <source>
        <dbReference type="EMBL" id="TWS07433.1"/>
    </source>
</evidence>
<feature type="transmembrane region" description="Helical" evidence="1">
    <location>
        <begin position="90"/>
        <end position="122"/>
    </location>
</feature>
<dbReference type="EMBL" id="LT629689">
    <property type="protein sequence ID" value="SDE95676.1"/>
    <property type="molecule type" value="Genomic_DNA"/>
</dbReference>
<proteinExistence type="predicted"/>
<feature type="transmembrane region" description="Helical" evidence="1">
    <location>
        <begin position="58"/>
        <end position="78"/>
    </location>
</feature>
<dbReference type="Proteomes" id="UP000317951">
    <property type="component" value="Unassembled WGS sequence"/>
</dbReference>
<evidence type="ECO:0000256" key="1">
    <source>
        <dbReference type="SAM" id="Phobius"/>
    </source>
</evidence>
<dbReference type="InterPro" id="IPR049177">
    <property type="entry name" value="MgtC_SapB_SrpB_YhiD_N"/>
</dbReference>
<feature type="transmembrane region" description="Helical" evidence="1">
    <location>
        <begin position="172"/>
        <end position="193"/>
    </location>
</feature>